<evidence type="ECO:0000313" key="1">
    <source>
        <dbReference type="EMBL" id="NJB70348.1"/>
    </source>
</evidence>
<sequence length="32" mass="3757">MQGCVISIPFIRRIALTYKNTVEKLMLILYDL</sequence>
<dbReference type="AlphaFoldDB" id="A0A846QQG3"/>
<dbReference type="Proteomes" id="UP000590442">
    <property type="component" value="Unassembled WGS sequence"/>
</dbReference>
<name>A0A846QQG3_9FLAO</name>
<accession>A0A846QQG3</accession>
<organism evidence="1 2">
    <name type="scientific">Saonia flava</name>
    <dbReference type="NCBI Taxonomy" id="523696"/>
    <lineage>
        <taxon>Bacteria</taxon>
        <taxon>Pseudomonadati</taxon>
        <taxon>Bacteroidota</taxon>
        <taxon>Flavobacteriia</taxon>
        <taxon>Flavobacteriales</taxon>
        <taxon>Flavobacteriaceae</taxon>
        <taxon>Saonia</taxon>
    </lineage>
</organism>
<dbReference type="EMBL" id="JAATJJ010000001">
    <property type="protein sequence ID" value="NJB70348.1"/>
    <property type="molecule type" value="Genomic_DNA"/>
</dbReference>
<comment type="caution">
    <text evidence="1">The sequence shown here is derived from an EMBL/GenBank/DDBJ whole genome shotgun (WGS) entry which is preliminary data.</text>
</comment>
<evidence type="ECO:0000313" key="2">
    <source>
        <dbReference type="Proteomes" id="UP000590442"/>
    </source>
</evidence>
<keyword evidence="2" id="KW-1185">Reference proteome</keyword>
<reference evidence="1 2" key="1">
    <citation type="submission" date="2020-03" db="EMBL/GenBank/DDBJ databases">
        <title>Genomic Encyclopedia of Type Strains, Phase IV (KMG-IV): sequencing the most valuable type-strain genomes for metagenomic binning, comparative biology and taxonomic classification.</title>
        <authorList>
            <person name="Goeker M."/>
        </authorList>
    </citation>
    <scope>NUCLEOTIDE SEQUENCE [LARGE SCALE GENOMIC DNA]</scope>
    <source>
        <strain evidence="1 2">DSM 29762</strain>
    </source>
</reference>
<protein>
    <submittedName>
        <fullName evidence="1">Uncharacterized protein</fullName>
    </submittedName>
</protein>
<gene>
    <name evidence="1" type="ORF">GGR42_000810</name>
</gene>
<proteinExistence type="predicted"/>